<dbReference type="PANTHER" id="PTHR12616">
    <property type="entry name" value="VACUOLAR PROTEIN SORTING VPS41"/>
    <property type="match status" value="1"/>
</dbReference>
<dbReference type="AlphaFoldDB" id="A2DAD7"/>
<dbReference type="GO" id="GO:0005770">
    <property type="term" value="C:late endosome"/>
    <property type="evidence" value="ECO:0000318"/>
    <property type="project" value="GO_Central"/>
</dbReference>
<keyword evidence="1" id="KW-0813">Transport</keyword>
<reference evidence="5" key="1">
    <citation type="submission" date="2006-10" db="EMBL/GenBank/DDBJ databases">
        <authorList>
            <person name="Amadeo P."/>
            <person name="Zhao Q."/>
            <person name="Wortman J."/>
            <person name="Fraser-Liggett C."/>
            <person name="Carlton J."/>
        </authorList>
    </citation>
    <scope>NUCLEOTIDE SEQUENCE</scope>
    <source>
        <strain evidence="5">G3</strain>
    </source>
</reference>
<dbReference type="Gene3D" id="2.130.10.10">
    <property type="entry name" value="YVTN repeat-like/Quinoprotein amine dehydrogenase"/>
    <property type="match status" value="1"/>
</dbReference>
<dbReference type="Proteomes" id="UP000001542">
    <property type="component" value="Unassembled WGS sequence"/>
</dbReference>
<dbReference type="GO" id="GO:0030897">
    <property type="term" value="C:HOPS complex"/>
    <property type="evidence" value="ECO:0000318"/>
    <property type="project" value="GO_Central"/>
</dbReference>
<keyword evidence="6" id="KW-1185">Reference proteome</keyword>
<feature type="repeat" description="CHCR" evidence="3">
    <location>
        <begin position="510"/>
        <end position="652"/>
    </location>
</feature>
<dbReference type="PANTHER" id="PTHR12616:SF1">
    <property type="entry name" value="VACUOLAR PROTEIN SORTING-ASSOCIATED PROTEIN 41 HOMOLOG"/>
    <property type="match status" value="1"/>
</dbReference>
<accession>A2DAD7</accession>
<dbReference type="SUPFAM" id="SSF50998">
    <property type="entry name" value="Quinoprotein alcohol dehydrogenase-like"/>
    <property type="match status" value="1"/>
</dbReference>
<dbReference type="InterPro" id="IPR057780">
    <property type="entry name" value="Beta-prop_Vps41"/>
</dbReference>
<dbReference type="InterPro" id="IPR000547">
    <property type="entry name" value="Clathrin_H-chain/VPS_repeat"/>
</dbReference>
<dbReference type="InterPro" id="IPR011047">
    <property type="entry name" value="Quinoprotein_ADH-like_sf"/>
</dbReference>
<dbReference type="InterPro" id="IPR015943">
    <property type="entry name" value="WD40/YVTN_repeat-like_dom_sf"/>
</dbReference>
<name>A2DAD7_TRIV3</name>
<gene>
    <name evidence="5" type="ORF">TVAG_477140</name>
</gene>
<dbReference type="EMBL" id="DS113182">
    <property type="protein sequence ID" value="EAY22785.1"/>
    <property type="molecule type" value="Genomic_DNA"/>
</dbReference>
<dbReference type="GO" id="GO:0034058">
    <property type="term" value="P:endosomal vesicle fusion"/>
    <property type="evidence" value="ECO:0000318"/>
    <property type="project" value="GO_Central"/>
</dbReference>
<dbReference type="KEGG" id="tva:5468343"/>
<keyword evidence="2" id="KW-0653">Protein transport</keyword>
<dbReference type="eggNOG" id="KOG2066">
    <property type="taxonomic scope" value="Eukaryota"/>
</dbReference>
<dbReference type="GO" id="GO:0009267">
    <property type="term" value="P:cellular response to starvation"/>
    <property type="evidence" value="ECO:0000318"/>
    <property type="project" value="GO_Central"/>
</dbReference>
<dbReference type="VEuPathDB" id="TrichDB:TVAGG3_0267290"/>
<feature type="domain" description="Vps41 beta-propeller" evidence="4">
    <location>
        <begin position="23"/>
        <end position="212"/>
    </location>
</feature>
<dbReference type="VEuPathDB" id="TrichDB:TVAG_477140"/>
<dbReference type="Pfam" id="PF23556">
    <property type="entry name" value="TPR_Vps41"/>
    <property type="match status" value="1"/>
</dbReference>
<dbReference type="GO" id="GO:0016236">
    <property type="term" value="P:macroautophagy"/>
    <property type="evidence" value="ECO:0000318"/>
    <property type="project" value="GO_Central"/>
</dbReference>
<protein>
    <recommendedName>
        <fullName evidence="4">Vps41 beta-propeller domain-containing protein</fullName>
    </recommendedName>
</protein>
<dbReference type="RefSeq" id="XP_001583771.1">
    <property type="nucleotide sequence ID" value="XM_001583721.1"/>
</dbReference>
<evidence type="ECO:0000313" key="6">
    <source>
        <dbReference type="Proteomes" id="UP000001542"/>
    </source>
</evidence>
<dbReference type="Pfam" id="PF23411">
    <property type="entry name" value="Beta-prop_Vps41"/>
    <property type="match status" value="1"/>
</dbReference>
<evidence type="ECO:0000256" key="3">
    <source>
        <dbReference type="PROSITE-ProRule" id="PRU01006"/>
    </source>
</evidence>
<dbReference type="STRING" id="5722.A2DAD7"/>
<organism evidence="5 6">
    <name type="scientific">Trichomonas vaginalis (strain ATCC PRA-98 / G3)</name>
    <dbReference type="NCBI Taxonomy" id="412133"/>
    <lineage>
        <taxon>Eukaryota</taxon>
        <taxon>Metamonada</taxon>
        <taxon>Parabasalia</taxon>
        <taxon>Trichomonadida</taxon>
        <taxon>Trichomonadidae</taxon>
        <taxon>Trichomonas</taxon>
    </lineage>
</organism>
<dbReference type="InterPro" id="IPR045111">
    <property type="entry name" value="Vps41/Vps8"/>
</dbReference>
<dbReference type="SMART" id="SM00299">
    <property type="entry name" value="CLH"/>
    <property type="match status" value="1"/>
</dbReference>
<dbReference type="GO" id="GO:0006623">
    <property type="term" value="P:protein targeting to vacuole"/>
    <property type="evidence" value="ECO:0000318"/>
    <property type="project" value="GO_Central"/>
</dbReference>
<evidence type="ECO:0000256" key="1">
    <source>
        <dbReference type="ARBA" id="ARBA00022448"/>
    </source>
</evidence>
<sequence>MQEQILKFSQLSLLIAAKGDKGDYITASTMFDENSFIFGTFHGRIVIAELNGTLKLELVHSGNQVNSLSLTNDKKYLLFADSQKTCYIYSIETQKQLLFVSHSVPIVHCVLDPLFNEKTAPRFFISDLSGAIYQYTPRFLFGSSFSKLVEPQQKIQNMIWFSNHLIYTTNVSLFAYDISSQKNTYSINPPFLKSKIEHHCSFVPLSPEKIGIVFGNYFYELSFDKTRSVFFNLTKDAVSLAYSKNSSLTVFTTKTDQQLILVDQNYTADSVSPPSAEPLILLSSAPNDSFLFVYPKSAFIASFSSWDERIKNILFQCTDDECISHLKGWLKLIEESERSNLILAVCHQLISKNSLKKASILCSEYLKTTDEWCSAIEIFHANGVLQHLTDYIPERVLAHTKRNVDILLHLLEANPYHFCTVFASLPPESFDAESLLLPVQMRARTDMIFNIPLIHIYHRLNKHNEAFLTALNAKYLSIFTDIEKIGDYHFPLEQFDRLYESFGGLFTDFLIQNHEKLPPAIVLPKFSQNRRKEMLEYMHKLFCLDVPLPDEFRTELAILYIEFHHPATMKFLSTGQFFNYSRAWSAANREKMWPEAAFLARKTGAVVEGMKIHLEKIRDPKRAVEYAIAAENDKVWQMLRDAAYSDVDFLTYMLDILPSLHIEAVDFVKHIPEPMSRKIDIASLSANTLKEFRCRLAAVQLTTNIIAGAAFDKFNSQLKSARRAKIVRN</sequence>
<dbReference type="InParanoid" id="A2DAD7"/>
<evidence type="ECO:0000313" key="5">
    <source>
        <dbReference type="EMBL" id="EAY22785.1"/>
    </source>
</evidence>
<evidence type="ECO:0000259" key="4">
    <source>
        <dbReference type="Pfam" id="PF23411"/>
    </source>
</evidence>
<proteinExistence type="predicted"/>
<reference evidence="5" key="2">
    <citation type="journal article" date="2007" name="Science">
        <title>Draft genome sequence of the sexually transmitted pathogen Trichomonas vaginalis.</title>
        <authorList>
            <person name="Carlton J.M."/>
            <person name="Hirt R.P."/>
            <person name="Silva J.C."/>
            <person name="Delcher A.L."/>
            <person name="Schatz M."/>
            <person name="Zhao Q."/>
            <person name="Wortman J.R."/>
            <person name="Bidwell S.L."/>
            <person name="Alsmark U.C.M."/>
            <person name="Besteiro S."/>
            <person name="Sicheritz-Ponten T."/>
            <person name="Noel C.J."/>
            <person name="Dacks J.B."/>
            <person name="Foster P.G."/>
            <person name="Simillion C."/>
            <person name="Van de Peer Y."/>
            <person name="Miranda-Saavedra D."/>
            <person name="Barton G.J."/>
            <person name="Westrop G.D."/>
            <person name="Mueller S."/>
            <person name="Dessi D."/>
            <person name="Fiori P.L."/>
            <person name="Ren Q."/>
            <person name="Paulsen I."/>
            <person name="Zhang H."/>
            <person name="Bastida-Corcuera F.D."/>
            <person name="Simoes-Barbosa A."/>
            <person name="Brown M.T."/>
            <person name="Hayes R.D."/>
            <person name="Mukherjee M."/>
            <person name="Okumura C.Y."/>
            <person name="Schneider R."/>
            <person name="Smith A.J."/>
            <person name="Vanacova S."/>
            <person name="Villalvazo M."/>
            <person name="Haas B.J."/>
            <person name="Pertea M."/>
            <person name="Feldblyum T.V."/>
            <person name="Utterback T.R."/>
            <person name="Shu C.L."/>
            <person name="Osoegawa K."/>
            <person name="de Jong P.J."/>
            <person name="Hrdy I."/>
            <person name="Horvathova L."/>
            <person name="Zubacova Z."/>
            <person name="Dolezal P."/>
            <person name="Malik S.B."/>
            <person name="Logsdon J.M. Jr."/>
            <person name="Henze K."/>
            <person name="Gupta A."/>
            <person name="Wang C.C."/>
            <person name="Dunne R.L."/>
            <person name="Upcroft J.A."/>
            <person name="Upcroft P."/>
            <person name="White O."/>
            <person name="Salzberg S.L."/>
            <person name="Tang P."/>
            <person name="Chiu C.-H."/>
            <person name="Lee Y.-S."/>
            <person name="Embley T.M."/>
            <person name="Coombs G.H."/>
            <person name="Mottram J.C."/>
            <person name="Tachezy J."/>
            <person name="Fraser-Liggett C.M."/>
            <person name="Johnson P.J."/>
        </authorList>
    </citation>
    <scope>NUCLEOTIDE SEQUENCE [LARGE SCALE GENOMIC DNA]</scope>
    <source>
        <strain evidence="5">G3</strain>
    </source>
</reference>
<evidence type="ECO:0000256" key="2">
    <source>
        <dbReference type="ARBA" id="ARBA00022927"/>
    </source>
</evidence>
<dbReference type="PROSITE" id="PS50236">
    <property type="entry name" value="CHCR"/>
    <property type="match status" value="1"/>
</dbReference>
<dbReference type="OrthoDB" id="244107at2759"/>